<dbReference type="Proteomes" id="UP000077763">
    <property type="component" value="Unassembled WGS sequence"/>
</dbReference>
<dbReference type="GO" id="GO:0000271">
    <property type="term" value="P:polysaccharide biosynthetic process"/>
    <property type="evidence" value="ECO:0007669"/>
    <property type="project" value="InterPro"/>
</dbReference>
<organism evidence="8 9">
    <name type="scientific">Methylomonas methanica</name>
    <dbReference type="NCBI Taxonomy" id="421"/>
    <lineage>
        <taxon>Bacteria</taxon>
        <taxon>Pseudomonadati</taxon>
        <taxon>Pseudomonadota</taxon>
        <taxon>Gammaproteobacteria</taxon>
        <taxon>Methylococcales</taxon>
        <taxon>Methylococcaceae</taxon>
        <taxon>Methylomonas</taxon>
    </lineage>
</organism>
<evidence type="ECO:0000256" key="1">
    <source>
        <dbReference type="ARBA" id="ARBA00004141"/>
    </source>
</evidence>
<dbReference type="InterPro" id="IPR007267">
    <property type="entry name" value="GtrA_DPMS_TM"/>
</dbReference>
<comment type="subcellular location">
    <subcellularLocation>
        <location evidence="1">Membrane</location>
        <topology evidence="1">Multi-pass membrane protein</topology>
    </subcellularLocation>
</comment>
<sequence>MASIVKRIWDNEKIRYLLVGGYNTAFGYGVFVVLWFFYHHNLHYVELLVISHIVSVINAYLGYRIVVFRVRGRWLTEFFRFNLVYLGTFGFNLVMLPILIEKLHYHPVISQAFIVVTTVVVSYFLHGRFSFKKQK</sequence>
<feature type="domain" description="GtrA/DPMS transmembrane" evidence="7">
    <location>
        <begin position="15"/>
        <end position="131"/>
    </location>
</feature>
<evidence type="ECO:0000259" key="7">
    <source>
        <dbReference type="Pfam" id="PF04138"/>
    </source>
</evidence>
<evidence type="ECO:0000313" key="9">
    <source>
        <dbReference type="Proteomes" id="UP000077763"/>
    </source>
</evidence>
<dbReference type="AlphaFoldDB" id="A0A177MFR9"/>
<dbReference type="GO" id="GO:0005886">
    <property type="term" value="C:plasma membrane"/>
    <property type="evidence" value="ECO:0007669"/>
    <property type="project" value="TreeGrafter"/>
</dbReference>
<proteinExistence type="inferred from homology"/>
<reference evidence="8 9" key="1">
    <citation type="submission" date="2016-03" db="EMBL/GenBank/DDBJ databases">
        <authorList>
            <person name="Ploux O."/>
        </authorList>
    </citation>
    <scope>NUCLEOTIDE SEQUENCE [LARGE SCALE GENOMIC DNA]</scope>
    <source>
        <strain evidence="8 9">R-45371</strain>
    </source>
</reference>
<feature type="transmembrane region" description="Helical" evidence="6">
    <location>
        <begin position="44"/>
        <end position="66"/>
    </location>
</feature>
<keyword evidence="5 6" id="KW-0472">Membrane</keyword>
<feature type="transmembrane region" description="Helical" evidence="6">
    <location>
        <begin position="105"/>
        <end position="125"/>
    </location>
</feature>
<dbReference type="PANTHER" id="PTHR38459">
    <property type="entry name" value="PROPHAGE BACTOPRENOL-LINKED GLUCOSE TRANSLOCASE HOMOLOG"/>
    <property type="match status" value="1"/>
</dbReference>
<evidence type="ECO:0000256" key="3">
    <source>
        <dbReference type="ARBA" id="ARBA00022692"/>
    </source>
</evidence>
<dbReference type="Pfam" id="PF04138">
    <property type="entry name" value="GtrA_DPMS_TM"/>
    <property type="match status" value="1"/>
</dbReference>
<feature type="transmembrane region" description="Helical" evidence="6">
    <location>
        <begin position="78"/>
        <end position="99"/>
    </location>
</feature>
<comment type="similarity">
    <text evidence="2">Belongs to the GtrA family.</text>
</comment>
<gene>
    <name evidence="8" type="ORF">A1353_12755</name>
</gene>
<dbReference type="EMBL" id="LUUH01000049">
    <property type="protein sequence ID" value="OAI04617.1"/>
    <property type="molecule type" value="Genomic_DNA"/>
</dbReference>
<evidence type="ECO:0000313" key="8">
    <source>
        <dbReference type="EMBL" id="OAI04617.1"/>
    </source>
</evidence>
<comment type="caution">
    <text evidence="8">The sequence shown here is derived from an EMBL/GenBank/DDBJ whole genome shotgun (WGS) entry which is preliminary data.</text>
</comment>
<evidence type="ECO:0000256" key="5">
    <source>
        <dbReference type="ARBA" id="ARBA00023136"/>
    </source>
</evidence>
<keyword evidence="3 6" id="KW-0812">Transmembrane</keyword>
<feature type="transmembrane region" description="Helical" evidence="6">
    <location>
        <begin position="16"/>
        <end position="38"/>
    </location>
</feature>
<name>A0A177MFR9_METMH</name>
<dbReference type="InterPro" id="IPR051401">
    <property type="entry name" value="GtrA_CellWall_Glycosyl"/>
</dbReference>
<dbReference type="RefSeq" id="WP_082880019.1">
    <property type="nucleotide sequence ID" value="NZ_LUUH01000049.1"/>
</dbReference>
<protein>
    <recommendedName>
        <fullName evidence="7">GtrA/DPMS transmembrane domain-containing protein</fullName>
    </recommendedName>
</protein>
<dbReference type="PANTHER" id="PTHR38459:SF1">
    <property type="entry name" value="PROPHAGE BACTOPRENOL-LINKED GLUCOSE TRANSLOCASE HOMOLOG"/>
    <property type="match status" value="1"/>
</dbReference>
<accession>A0A177MFR9</accession>
<evidence type="ECO:0000256" key="6">
    <source>
        <dbReference type="SAM" id="Phobius"/>
    </source>
</evidence>
<keyword evidence="4 6" id="KW-1133">Transmembrane helix</keyword>
<evidence type="ECO:0000256" key="2">
    <source>
        <dbReference type="ARBA" id="ARBA00009399"/>
    </source>
</evidence>
<evidence type="ECO:0000256" key="4">
    <source>
        <dbReference type="ARBA" id="ARBA00022989"/>
    </source>
</evidence>